<keyword evidence="1" id="KW-0539">Nucleus</keyword>
<name>A0A4Y2F0Q2_ARAVE</name>
<dbReference type="PROSITE" id="PS51031">
    <property type="entry name" value="BESS"/>
    <property type="match status" value="1"/>
</dbReference>
<proteinExistence type="predicted"/>
<evidence type="ECO:0000256" key="1">
    <source>
        <dbReference type="PROSITE-ProRule" id="PRU00371"/>
    </source>
</evidence>
<accession>A0A4Y2F0Q2</accession>
<dbReference type="InterPro" id="IPR039353">
    <property type="entry name" value="TF_Adf1"/>
</dbReference>
<dbReference type="PROSITE" id="PS51029">
    <property type="entry name" value="MADF"/>
    <property type="match status" value="1"/>
</dbReference>
<evidence type="ECO:0000259" key="3">
    <source>
        <dbReference type="PROSITE" id="PS51031"/>
    </source>
</evidence>
<evidence type="ECO:0000313" key="5">
    <source>
        <dbReference type="Proteomes" id="UP000499080"/>
    </source>
</evidence>
<dbReference type="GO" id="GO:0005634">
    <property type="term" value="C:nucleus"/>
    <property type="evidence" value="ECO:0007669"/>
    <property type="project" value="UniProtKB-SubCell"/>
</dbReference>
<dbReference type="GO" id="GO:0006357">
    <property type="term" value="P:regulation of transcription by RNA polymerase II"/>
    <property type="evidence" value="ECO:0007669"/>
    <property type="project" value="TreeGrafter"/>
</dbReference>
<dbReference type="PANTHER" id="PTHR12243:SF67">
    <property type="entry name" value="COREPRESSOR OF PANGOLIN, ISOFORM A-RELATED"/>
    <property type="match status" value="1"/>
</dbReference>
<comment type="caution">
    <text evidence="4">The sequence shown here is derived from an EMBL/GenBank/DDBJ whole genome shotgun (WGS) entry which is preliminary data.</text>
</comment>
<dbReference type="Pfam" id="PF02944">
    <property type="entry name" value="BESS"/>
    <property type="match status" value="1"/>
</dbReference>
<dbReference type="AlphaFoldDB" id="A0A4Y2F0Q2"/>
<sequence length="246" mass="29271">MVEVREEDIYNEVLIYEVQSRPALYDKSYKEYTEPTAKAKLWEEVTMKVYSTVWRQLPPEQKLLAGNLIQRRWTNLRSSFTRDLRRQQLEKLGQSKKRRRYRHFDDLLFLLPFLQDKELRENFEAQAKNRVPRQLRTSGRNLATETEVKGEEVEILLHAESIEKEAPEVHNAVVRSPKNKKKKNYVEYQPDILPERNGTDFDINDSDRYFALSLVPLLKPLAPHQKLEAQIQILQVFRNFHNQPPL</sequence>
<dbReference type="Proteomes" id="UP000499080">
    <property type="component" value="Unassembled WGS sequence"/>
</dbReference>
<dbReference type="SMART" id="SM00595">
    <property type="entry name" value="MADF"/>
    <property type="match status" value="1"/>
</dbReference>
<dbReference type="Pfam" id="PF10545">
    <property type="entry name" value="MADF_DNA_bdg"/>
    <property type="match status" value="1"/>
</dbReference>
<dbReference type="InterPro" id="IPR004210">
    <property type="entry name" value="BESS_motif"/>
</dbReference>
<evidence type="ECO:0000313" key="4">
    <source>
        <dbReference type="EMBL" id="GBM34347.1"/>
    </source>
</evidence>
<organism evidence="4 5">
    <name type="scientific">Araneus ventricosus</name>
    <name type="common">Orbweaver spider</name>
    <name type="synonym">Epeira ventricosa</name>
    <dbReference type="NCBI Taxonomy" id="182803"/>
    <lineage>
        <taxon>Eukaryota</taxon>
        <taxon>Metazoa</taxon>
        <taxon>Ecdysozoa</taxon>
        <taxon>Arthropoda</taxon>
        <taxon>Chelicerata</taxon>
        <taxon>Arachnida</taxon>
        <taxon>Araneae</taxon>
        <taxon>Araneomorphae</taxon>
        <taxon>Entelegynae</taxon>
        <taxon>Araneoidea</taxon>
        <taxon>Araneidae</taxon>
        <taxon>Araneus</taxon>
    </lineage>
</organism>
<dbReference type="GO" id="GO:0003677">
    <property type="term" value="F:DNA binding"/>
    <property type="evidence" value="ECO:0007669"/>
    <property type="project" value="InterPro"/>
</dbReference>
<dbReference type="OrthoDB" id="6627638at2759"/>
<dbReference type="InterPro" id="IPR006578">
    <property type="entry name" value="MADF-dom"/>
</dbReference>
<evidence type="ECO:0008006" key="6">
    <source>
        <dbReference type="Google" id="ProtNLM"/>
    </source>
</evidence>
<gene>
    <name evidence="4" type="ORF">AVEN_211884_1</name>
</gene>
<comment type="subcellular location">
    <subcellularLocation>
        <location evidence="1">Nucleus</location>
    </subcellularLocation>
</comment>
<protein>
    <recommendedName>
        <fullName evidence="6">BESS domain-containing protein</fullName>
    </recommendedName>
</protein>
<feature type="domain" description="MADF" evidence="2">
    <location>
        <begin position="13"/>
        <end position="115"/>
    </location>
</feature>
<dbReference type="PANTHER" id="PTHR12243">
    <property type="entry name" value="MADF DOMAIN TRANSCRIPTION FACTOR"/>
    <property type="match status" value="1"/>
</dbReference>
<dbReference type="EMBL" id="BGPR01000757">
    <property type="protein sequence ID" value="GBM34347.1"/>
    <property type="molecule type" value="Genomic_DNA"/>
</dbReference>
<reference evidence="4 5" key="1">
    <citation type="journal article" date="2019" name="Sci. Rep.">
        <title>Orb-weaving spider Araneus ventricosus genome elucidates the spidroin gene catalogue.</title>
        <authorList>
            <person name="Kono N."/>
            <person name="Nakamura H."/>
            <person name="Ohtoshi R."/>
            <person name="Moran D.A.P."/>
            <person name="Shinohara A."/>
            <person name="Yoshida Y."/>
            <person name="Fujiwara M."/>
            <person name="Mori M."/>
            <person name="Tomita M."/>
            <person name="Arakawa K."/>
        </authorList>
    </citation>
    <scope>NUCLEOTIDE SEQUENCE [LARGE SCALE GENOMIC DNA]</scope>
</reference>
<dbReference type="GO" id="GO:0005667">
    <property type="term" value="C:transcription regulator complex"/>
    <property type="evidence" value="ECO:0007669"/>
    <property type="project" value="TreeGrafter"/>
</dbReference>
<keyword evidence="5" id="KW-1185">Reference proteome</keyword>
<feature type="domain" description="BESS" evidence="3">
    <location>
        <begin position="204"/>
        <end position="243"/>
    </location>
</feature>
<evidence type="ECO:0000259" key="2">
    <source>
        <dbReference type="PROSITE" id="PS51029"/>
    </source>
</evidence>